<evidence type="ECO:0000259" key="6">
    <source>
        <dbReference type="Pfam" id="PF13515"/>
    </source>
</evidence>
<accession>A0A285UCP4</accession>
<name>A0A285UCP4_9HYPH</name>
<feature type="transmembrane region" description="Helical" evidence="5">
    <location>
        <begin position="61"/>
        <end position="83"/>
    </location>
</feature>
<evidence type="ECO:0000256" key="3">
    <source>
        <dbReference type="ARBA" id="ARBA00022989"/>
    </source>
</evidence>
<evidence type="ECO:0000256" key="4">
    <source>
        <dbReference type="ARBA" id="ARBA00023136"/>
    </source>
</evidence>
<dbReference type="GO" id="GO:0016020">
    <property type="term" value="C:membrane"/>
    <property type="evidence" value="ECO:0007669"/>
    <property type="project" value="UniProtKB-SubCell"/>
</dbReference>
<dbReference type="Proteomes" id="UP000219167">
    <property type="component" value="Unassembled WGS sequence"/>
</dbReference>
<evidence type="ECO:0000313" key="8">
    <source>
        <dbReference type="Proteomes" id="UP000219167"/>
    </source>
</evidence>
<sequence>MLRMLLDRGRAAFSRALAAALSAALAYWLAHLLFGQPQPIFAAISALICLAPGIPDHLRQGANLLVGVTIGIIVGELAFLIPYDLAPDILGEVRLAVATFIAMMLASLFGLAPVVPIQAGASAMLVLLLGPQSAGLARFLDVILGVVIGVIVAIVFFHGRRKD</sequence>
<evidence type="ECO:0000313" key="7">
    <source>
        <dbReference type="EMBL" id="SOC39660.1"/>
    </source>
</evidence>
<gene>
    <name evidence="7" type="ORF">SAMN05892877_106129</name>
</gene>
<keyword evidence="8" id="KW-1185">Reference proteome</keyword>
<feature type="transmembrane region" description="Helical" evidence="5">
    <location>
        <begin position="95"/>
        <end position="115"/>
    </location>
</feature>
<keyword evidence="3 5" id="KW-1133">Transmembrane helix</keyword>
<organism evidence="7 8">
    <name type="scientific">Rhizobium subbaraonis</name>
    <dbReference type="NCBI Taxonomy" id="908946"/>
    <lineage>
        <taxon>Bacteria</taxon>
        <taxon>Pseudomonadati</taxon>
        <taxon>Pseudomonadota</taxon>
        <taxon>Alphaproteobacteria</taxon>
        <taxon>Hyphomicrobiales</taxon>
        <taxon>Rhizobiaceae</taxon>
        <taxon>Rhizobium/Agrobacterium group</taxon>
        <taxon>Rhizobium</taxon>
    </lineage>
</organism>
<reference evidence="7 8" key="1">
    <citation type="submission" date="2017-08" db="EMBL/GenBank/DDBJ databases">
        <authorList>
            <person name="de Groot N.N."/>
        </authorList>
    </citation>
    <scope>NUCLEOTIDE SEQUENCE [LARGE SCALE GENOMIC DNA]</scope>
    <source>
        <strain evidence="7 8">JC85</strain>
    </source>
</reference>
<comment type="subcellular location">
    <subcellularLocation>
        <location evidence="1">Membrane</location>
        <topology evidence="1">Multi-pass membrane protein</topology>
    </subcellularLocation>
</comment>
<evidence type="ECO:0000256" key="5">
    <source>
        <dbReference type="SAM" id="Phobius"/>
    </source>
</evidence>
<dbReference type="InterPro" id="IPR049453">
    <property type="entry name" value="Memb_transporter_dom"/>
</dbReference>
<dbReference type="AlphaFoldDB" id="A0A285UCP4"/>
<feature type="transmembrane region" description="Helical" evidence="5">
    <location>
        <begin position="135"/>
        <end position="157"/>
    </location>
</feature>
<dbReference type="Pfam" id="PF13515">
    <property type="entry name" value="FUSC_2"/>
    <property type="match status" value="1"/>
</dbReference>
<dbReference type="OrthoDB" id="8791282at2"/>
<evidence type="ECO:0000256" key="2">
    <source>
        <dbReference type="ARBA" id="ARBA00022692"/>
    </source>
</evidence>
<feature type="domain" description="Integral membrane bound transporter" evidence="6">
    <location>
        <begin position="25"/>
        <end position="152"/>
    </location>
</feature>
<dbReference type="EMBL" id="OBQD01000006">
    <property type="protein sequence ID" value="SOC39660.1"/>
    <property type="molecule type" value="Genomic_DNA"/>
</dbReference>
<keyword evidence="4 5" id="KW-0472">Membrane</keyword>
<protein>
    <submittedName>
        <fullName evidence="7">Fusaric acid resistance family protein</fullName>
    </submittedName>
</protein>
<keyword evidence="2 5" id="KW-0812">Transmembrane</keyword>
<evidence type="ECO:0000256" key="1">
    <source>
        <dbReference type="ARBA" id="ARBA00004141"/>
    </source>
</evidence>
<proteinExistence type="predicted"/>